<reference evidence="2 3" key="1">
    <citation type="submission" date="2016-10" db="EMBL/GenBank/DDBJ databases">
        <authorList>
            <person name="Varghese N."/>
            <person name="Submissions S."/>
        </authorList>
    </citation>
    <scope>NUCLEOTIDE SEQUENCE [LARGE SCALE GENOMIC DNA]</scope>
    <source>
        <strain evidence="2 3">DSM 16525</strain>
    </source>
</reference>
<evidence type="ECO:0000313" key="1">
    <source>
        <dbReference type="EMBL" id="GEN13481.1"/>
    </source>
</evidence>
<evidence type="ECO:0000313" key="4">
    <source>
        <dbReference type="Proteomes" id="UP000321514"/>
    </source>
</evidence>
<dbReference type="AlphaFoldDB" id="A0A511TH53"/>
<dbReference type="STRING" id="1334629.MFUL124B02_31290"/>
<name>A0A511TH53_MYXFU</name>
<comment type="caution">
    <text evidence="1">The sequence shown here is derived from an EMBL/GenBank/DDBJ whole genome shotgun (WGS) entry which is preliminary data.</text>
</comment>
<dbReference type="RefSeq" id="WP_074955740.1">
    <property type="nucleotide sequence ID" value="NZ_BJXR01000082.1"/>
</dbReference>
<dbReference type="SMART" id="SM00248">
    <property type="entry name" value="ANK"/>
    <property type="match status" value="6"/>
</dbReference>
<protein>
    <submittedName>
        <fullName evidence="2">Ankyrin repeat</fullName>
    </submittedName>
</protein>
<keyword evidence="3" id="KW-1185">Reference proteome</keyword>
<dbReference type="OrthoDB" id="5384059at2"/>
<evidence type="ECO:0000313" key="2">
    <source>
        <dbReference type="EMBL" id="SEU19386.1"/>
    </source>
</evidence>
<reference evidence="1 4" key="2">
    <citation type="submission" date="2019-07" db="EMBL/GenBank/DDBJ databases">
        <title>Whole genome shotgun sequence of Myxococcus fulvus NBRC 100333.</title>
        <authorList>
            <person name="Hosoyama A."/>
            <person name="Uohara A."/>
            <person name="Ohji S."/>
            <person name="Ichikawa N."/>
        </authorList>
    </citation>
    <scope>NUCLEOTIDE SEQUENCE [LARGE SCALE GENOMIC DNA]</scope>
    <source>
        <strain evidence="1 4">NBRC 100333</strain>
    </source>
</reference>
<accession>A0A511TH53</accession>
<dbReference type="PANTHER" id="PTHR46224">
    <property type="entry name" value="ANKYRIN REPEAT FAMILY PROTEIN"/>
    <property type="match status" value="1"/>
</dbReference>
<dbReference type="Proteomes" id="UP000183760">
    <property type="component" value="Unassembled WGS sequence"/>
</dbReference>
<organism evidence="1 4">
    <name type="scientific">Myxococcus fulvus</name>
    <dbReference type="NCBI Taxonomy" id="33"/>
    <lineage>
        <taxon>Bacteria</taxon>
        <taxon>Pseudomonadati</taxon>
        <taxon>Myxococcota</taxon>
        <taxon>Myxococcia</taxon>
        <taxon>Myxococcales</taxon>
        <taxon>Cystobacterineae</taxon>
        <taxon>Myxococcaceae</taxon>
        <taxon>Myxococcus</taxon>
    </lineage>
</organism>
<dbReference type="InterPro" id="IPR002110">
    <property type="entry name" value="Ankyrin_rpt"/>
</dbReference>
<dbReference type="InterPro" id="IPR051616">
    <property type="entry name" value="Cul2-RING_E3_ligase_SR"/>
</dbReference>
<proteinExistence type="predicted"/>
<dbReference type="SUPFAM" id="SSF48403">
    <property type="entry name" value="Ankyrin repeat"/>
    <property type="match status" value="1"/>
</dbReference>
<dbReference type="Proteomes" id="UP000321514">
    <property type="component" value="Unassembled WGS sequence"/>
</dbReference>
<dbReference type="EMBL" id="BJXR01000082">
    <property type="protein sequence ID" value="GEN13481.1"/>
    <property type="molecule type" value="Genomic_DNA"/>
</dbReference>
<gene>
    <name evidence="1" type="ORF">MFU01_85180</name>
    <name evidence="2" type="ORF">SAMN05443572_1067</name>
</gene>
<sequence>MSLAHVQRLAPAALVVLLLGGFASARPKYLSQPRSTEDTPVMQAALDGDAARMKELLDDKSAVNITGHVTNGYPHMTPLMVSGEKDDVILVRMLLKAGADPLLRVPRHSNSAWPPLGWSARCFARSTGAARAENLLVKAGSRGDETCLLEADFLAAVSKQQLKKVQRLGPRANGRLQQRVLEDALSLAMDQKSVPMIRAIEASGLAPRGRLHFNLAVPAGTDVSMRPGSSITITPMPAVEAAFREDNEKALLALVKKGATPPPLTQLVEKRMRSVVKHLLKTGANPNDKLSWSDTALIKAVEARDWDLTEALLAAGADVNLAGASAATPLLTSMQGKEPVDTALVRRLVEAGADIDKSDSTRPPLQHAAGICLPDIVSLLLQRGARWNRPPRGGTGLYEDALRPRAPCTGEDTLRVVQALRAGGVLIHAQELGDPATFHERARQSPALGAELTAAGLLPERQRPKSRYPEGSPLRNLEDLGRAVRTTTPLIVWELYNPWLWGT</sequence>
<dbReference type="EMBL" id="FOIB01000006">
    <property type="protein sequence ID" value="SEU19386.1"/>
    <property type="molecule type" value="Genomic_DNA"/>
</dbReference>
<evidence type="ECO:0000313" key="3">
    <source>
        <dbReference type="Proteomes" id="UP000183760"/>
    </source>
</evidence>
<dbReference type="Gene3D" id="1.25.40.20">
    <property type="entry name" value="Ankyrin repeat-containing domain"/>
    <property type="match status" value="2"/>
</dbReference>
<dbReference type="InterPro" id="IPR036770">
    <property type="entry name" value="Ankyrin_rpt-contain_sf"/>
</dbReference>
<dbReference type="PANTHER" id="PTHR46224:SF64">
    <property type="entry name" value="IQ MOTIF AND ANKYRIN REPEAT DOMAIN-CONTAINING PROTEIN 1"/>
    <property type="match status" value="1"/>
</dbReference>